<dbReference type="HOGENOM" id="CLU_023194_6_0_9"/>
<protein>
    <recommendedName>
        <fullName evidence="5">Oxidoreductase</fullName>
    </recommendedName>
</protein>
<accession>A0A0A1GXH5</accession>
<evidence type="ECO:0000313" key="4">
    <source>
        <dbReference type="Proteomes" id="UP000031620"/>
    </source>
</evidence>
<dbReference type="PANTHER" id="PTHR43377:SF1">
    <property type="entry name" value="BILIVERDIN REDUCTASE A"/>
    <property type="match status" value="1"/>
</dbReference>
<dbReference type="SUPFAM" id="SSF55347">
    <property type="entry name" value="Glyceraldehyde-3-phosphate dehydrogenase-like, C-terminal domain"/>
    <property type="match status" value="1"/>
</dbReference>
<dbReference type="Proteomes" id="UP000031620">
    <property type="component" value="Chromosome"/>
</dbReference>
<dbReference type="Pfam" id="PF22725">
    <property type="entry name" value="GFO_IDH_MocA_C3"/>
    <property type="match status" value="1"/>
</dbReference>
<dbReference type="EMBL" id="AP014680">
    <property type="protein sequence ID" value="BAP85141.1"/>
    <property type="molecule type" value="Genomic_DNA"/>
</dbReference>
<dbReference type="SUPFAM" id="SSF51735">
    <property type="entry name" value="NAD(P)-binding Rossmann-fold domains"/>
    <property type="match status" value="1"/>
</dbReference>
<dbReference type="RefSeq" id="WP_041092871.1">
    <property type="nucleotide sequence ID" value="NZ_AP014680.1"/>
</dbReference>
<dbReference type="KEGG" id="lho:LOOC260_105840"/>
<gene>
    <name evidence="3" type="ORF">LOOC260_105840</name>
</gene>
<evidence type="ECO:0000259" key="2">
    <source>
        <dbReference type="Pfam" id="PF22725"/>
    </source>
</evidence>
<dbReference type="Gene3D" id="3.40.50.720">
    <property type="entry name" value="NAD(P)-binding Rossmann-like Domain"/>
    <property type="match status" value="1"/>
</dbReference>
<proteinExistence type="predicted"/>
<organism evidence="3 4">
    <name type="scientific">Paucilactobacillus hokkaidonensis JCM 18461</name>
    <dbReference type="NCBI Taxonomy" id="1291742"/>
    <lineage>
        <taxon>Bacteria</taxon>
        <taxon>Bacillati</taxon>
        <taxon>Bacillota</taxon>
        <taxon>Bacilli</taxon>
        <taxon>Lactobacillales</taxon>
        <taxon>Lactobacillaceae</taxon>
        <taxon>Paucilactobacillus</taxon>
    </lineage>
</organism>
<dbReference type="Pfam" id="PF01408">
    <property type="entry name" value="GFO_IDH_MocA"/>
    <property type="match status" value="1"/>
</dbReference>
<evidence type="ECO:0008006" key="5">
    <source>
        <dbReference type="Google" id="ProtNLM"/>
    </source>
</evidence>
<reference evidence="3 4" key="1">
    <citation type="submission" date="2014-11" db="EMBL/GenBank/DDBJ databases">
        <title>Complete genome sequence and analysis of Lactobacillus hokkaidonensis LOOC260T.</title>
        <authorList>
            <person name="Tanizawa Y."/>
            <person name="Tohno M."/>
            <person name="Kaminuma E."/>
            <person name="Nakamura Y."/>
            <person name="Arita M."/>
        </authorList>
    </citation>
    <scope>NUCLEOTIDE SEQUENCE [LARGE SCALE GENOMIC DNA]</scope>
    <source>
        <strain evidence="3 4">LOOC260</strain>
    </source>
</reference>
<feature type="domain" description="GFO/IDH/MocA-like oxidoreductase" evidence="2">
    <location>
        <begin position="132"/>
        <end position="267"/>
    </location>
</feature>
<evidence type="ECO:0000259" key="1">
    <source>
        <dbReference type="Pfam" id="PF01408"/>
    </source>
</evidence>
<dbReference type="PANTHER" id="PTHR43377">
    <property type="entry name" value="BILIVERDIN REDUCTASE A"/>
    <property type="match status" value="1"/>
</dbReference>
<dbReference type="InterPro" id="IPR036291">
    <property type="entry name" value="NAD(P)-bd_dom_sf"/>
</dbReference>
<dbReference type="InterPro" id="IPR051450">
    <property type="entry name" value="Gfo/Idh/MocA_Oxidoreductases"/>
</dbReference>
<dbReference type="InterPro" id="IPR000683">
    <property type="entry name" value="Gfo/Idh/MocA-like_OxRdtase_N"/>
</dbReference>
<dbReference type="GO" id="GO:0000166">
    <property type="term" value="F:nucleotide binding"/>
    <property type="evidence" value="ECO:0007669"/>
    <property type="project" value="InterPro"/>
</dbReference>
<evidence type="ECO:0000313" key="3">
    <source>
        <dbReference type="EMBL" id="BAP85141.1"/>
    </source>
</evidence>
<feature type="domain" description="Gfo/Idh/MocA-like oxidoreductase N-terminal" evidence="1">
    <location>
        <begin position="6"/>
        <end position="122"/>
    </location>
</feature>
<name>A0A0A1GXH5_9LACO</name>
<dbReference type="AlphaFoldDB" id="A0A0A1GXH5"/>
<sequence length="378" mass="41768">MEVEKIKVAVIGCGVISDIYIQSLQDKFTITDVVACYDLNTDKMNEKAKKYHLKAMSIDDILSDSTIKMIVNLTNPAAHYDVIKSALEHGKNVFSEKMIAVNLDDGKKLCQLAKDKGLRLGVAPDTFLGGGIQTAKYIVDKGLIGTPLSTVVSLNRNFDVYADIFPHMNKKGGTLPFDTGCYYLTALASILGPTKRVSSFGRCYKPDRIGKRVDKPWFGEKSVVADKNILTATLEYQNGVLGTVHFNSESIQNEQICLDIYGTEGILKLGDPNNFNSPNLLLKQQNEPVEFPFTHGYLTNSRGLGAAEMAWSIQNNRPHRASMEMAYHVFELIHGMYISATTDSVYGMKSTFDKPTSLPTGYLDNGFWGPTEESALAF</sequence>
<dbReference type="Gene3D" id="3.30.360.10">
    <property type="entry name" value="Dihydrodipicolinate Reductase, domain 2"/>
    <property type="match status" value="1"/>
</dbReference>
<dbReference type="STRING" id="1291742.LOOC260_105840"/>
<dbReference type="InterPro" id="IPR055170">
    <property type="entry name" value="GFO_IDH_MocA-like_dom"/>
</dbReference>